<proteinExistence type="predicted"/>
<dbReference type="EMBL" id="JAAAHW010000163">
    <property type="protein sequence ID" value="KAG0005773.1"/>
    <property type="molecule type" value="Genomic_DNA"/>
</dbReference>
<reference evidence="2" key="1">
    <citation type="journal article" date="2020" name="Fungal Divers.">
        <title>Resolving the Mortierellaceae phylogeny through synthesis of multi-gene phylogenetics and phylogenomics.</title>
        <authorList>
            <person name="Vandepol N."/>
            <person name="Liber J."/>
            <person name="Desiro A."/>
            <person name="Na H."/>
            <person name="Kennedy M."/>
            <person name="Barry K."/>
            <person name="Grigoriev I.V."/>
            <person name="Miller A.N."/>
            <person name="O'Donnell K."/>
            <person name="Stajich J.E."/>
            <person name="Bonito G."/>
        </authorList>
    </citation>
    <scope>NUCLEOTIDE SEQUENCE</scope>
    <source>
        <strain evidence="2">MES-2147</strain>
    </source>
</reference>
<protein>
    <submittedName>
        <fullName evidence="2">Uncharacterized protein</fullName>
    </submittedName>
</protein>
<dbReference type="AlphaFoldDB" id="A0A9P6SUR9"/>
<sequence>MLFSTSARSSAAAVFLVVLATLAFLASAPTNVQAANCFFECTPISSKILFCGNLRDSFKDKLPTIGVDADLDKCLCNQDNIGLYRSCLACQDPDNAVNITNKFISDCKITDSNRVLVNGASSLPSAAAYLFAAVASLGMAATLGL</sequence>
<evidence type="ECO:0000313" key="3">
    <source>
        <dbReference type="Proteomes" id="UP000749646"/>
    </source>
</evidence>
<feature type="chain" id="PRO_5040110808" evidence="1">
    <location>
        <begin position="35"/>
        <end position="145"/>
    </location>
</feature>
<accession>A0A9P6SUR9</accession>
<comment type="caution">
    <text evidence="2">The sequence shown here is derived from an EMBL/GenBank/DDBJ whole genome shotgun (WGS) entry which is preliminary data.</text>
</comment>
<organism evidence="2 3">
    <name type="scientific">Modicella reniformis</name>
    <dbReference type="NCBI Taxonomy" id="1440133"/>
    <lineage>
        <taxon>Eukaryota</taxon>
        <taxon>Fungi</taxon>
        <taxon>Fungi incertae sedis</taxon>
        <taxon>Mucoromycota</taxon>
        <taxon>Mortierellomycotina</taxon>
        <taxon>Mortierellomycetes</taxon>
        <taxon>Mortierellales</taxon>
        <taxon>Mortierellaceae</taxon>
        <taxon>Modicella</taxon>
    </lineage>
</organism>
<evidence type="ECO:0000256" key="1">
    <source>
        <dbReference type="SAM" id="SignalP"/>
    </source>
</evidence>
<dbReference type="Proteomes" id="UP000749646">
    <property type="component" value="Unassembled WGS sequence"/>
</dbReference>
<feature type="signal peptide" evidence="1">
    <location>
        <begin position="1"/>
        <end position="34"/>
    </location>
</feature>
<name>A0A9P6SUR9_9FUNG</name>
<keyword evidence="3" id="KW-1185">Reference proteome</keyword>
<keyword evidence="1" id="KW-0732">Signal</keyword>
<dbReference type="OrthoDB" id="2368372at2759"/>
<evidence type="ECO:0000313" key="2">
    <source>
        <dbReference type="EMBL" id="KAG0005773.1"/>
    </source>
</evidence>
<gene>
    <name evidence="2" type="ORF">BGZ65_010160</name>
</gene>